<evidence type="ECO:0000313" key="2">
    <source>
        <dbReference type="Proteomes" id="UP000184404"/>
    </source>
</evidence>
<dbReference type="AlphaFoldDB" id="A0A1M4Z9M4"/>
<reference evidence="1 2" key="1">
    <citation type="submission" date="2016-11" db="EMBL/GenBank/DDBJ databases">
        <authorList>
            <person name="Jaros S."/>
            <person name="Januszkiewicz K."/>
            <person name="Wedrychowicz H."/>
        </authorList>
    </citation>
    <scope>NUCLEOTIDE SEQUENCE [LARGE SCALE GENOMIC DNA]</scope>
    <source>
        <strain evidence="1 2">DSM 10502</strain>
    </source>
</reference>
<protein>
    <submittedName>
        <fullName evidence="1">Uncharacterized protein</fullName>
    </submittedName>
</protein>
<proteinExistence type="predicted"/>
<evidence type="ECO:0000313" key="1">
    <source>
        <dbReference type="EMBL" id="SHF14714.1"/>
    </source>
</evidence>
<keyword evidence="2" id="KW-1185">Reference proteome</keyword>
<dbReference type="RefSeq" id="WP_072936051.1">
    <property type="nucleotide sequence ID" value="NZ_FQUG01000007.1"/>
</dbReference>
<name>A0A1M4Z9M4_9FIRM</name>
<dbReference type="Proteomes" id="UP000184404">
    <property type="component" value="Unassembled WGS sequence"/>
</dbReference>
<gene>
    <name evidence="1" type="ORF">SAMN02745190_01977</name>
</gene>
<organism evidence="1 2">
    <name type="scientific">Schwartzia succinivorans DSM 10502</name>
    <dbReference type="NCBI Taxonomy" id="1123243"/>
    <lineage>
        <taxon>Bacteria</taxon>
        <taxon>Bacillati</taxon>
        <taxon>Bacillota</taxon>
        <taxon>Negativicutes</taxon>
        <taxon>Selenomonadales</taxon>
        <taxon>Selenomonadaceae</taxon>
        <taxon>Schwartzia</taxon>
    </lineage>
</organism>
<dbReference type="STRING" id="1123243.SAMN02745190_01977"/>
<sequence>MYRRFYLLEMPLHLALRISKMTCKELVEVDEKGHYWVSHSRCGAFYFPRWGELVYTFSAISYADAETQEAFLSAVECVSHPFFSKEETQLRFSTAAPRMIGPAAIQAAMDFYLQEVERMYSAFSFDEYVAHLKKRYAQWKGERILNLNMSVDSLVRSSGPEYEYVDLVRLMQTDWNKKALVFCRE</sequence>
<accession>A0A1M4Z9M4</accession>
<dbReference type="EMBL" id="FQUG01000007">
    <property type="protein sequence ID" value="SHF14714.1"/>
    <property type="molecule type" value="Genomic_DNA"/>
</dbReference>